<dbReference type="GO" id="GO:0005768">
    <property type="term" value="C:endosome"/>
    <property type="evidence" value="ECO:0007669"/>
    <property type="project" value="UniProtKB-SubCell"/>
</dbReference>
<dbReference type="OMA" id="EANCCIN"/>
<protein>
    <recommendedName>
        <fullName evidence="2 6">Target of rapamycin complex subunit LST8</fullName>
        <shortName evidence="6">TORC subunit LST8</shortName>
    </recommendedName>
    <alternativeName>
        <fullName evidence="6">Lethal with SEC13 protein 8 homolog</fullName>
    </alternativeName>
</protein>
<evidence type="ECO:0000256" key="4">
    <source>
        <dbReference type="ARBA" id="ARBA00022737"/>
    </source>
</evidence>
<evidence type="ECO:0000256" key="2">
    <source>
        <dbReference type="ARBA" id="ARBA00018867"/>
    </source>
</evidence>
<dbReference type="Proteomes" id="UP000030689">
    <property type="component" value="Unassembled WGS sequence"/>
</dbReference>
<dbReference type="GO" id="GO:0031931">
    <property type="term" value="C:TORC1 complex"/>
    <property type="evidence" value="ECO:0007669"/>
    <property type="project" value="UniProtKB-UniRule"/>
</dbReference>
<comment type="function">
    <text evidence="6">Component of TORC1 complex, which is an essential cell growth regulator that controls plant development. Acts by activating transcription, protein synthesis and ribosome biogenesis, and inhibiting mRNA degradation and autophagy.</text>
</comment>
<dbReference type="InterPro" id="IPR020472">
    <property type="entry name" value="WD40_PAC1"/>
</dbReference>
<dbReference type="InterPro" id="IPR011047">
    <property type="entry name" value="Quinoprotein_ADH-like_sf"/>
</dbReference>
<keyword evidence="6" id="KW-0967">Endosome</keyword>
<dbReference type="PANTHER" id="PTHR19842">
    <property type="entry name" value="G BETA-LIKE PROTEIN GBL"/>
    <property type="match status" value="1"/>
</dbReference>
<dbReference type="InterPro" id="IPR037588">
    <property type="entry name" value="MLST8"/>
</dbReference>
<feature type="repeat" description="WD" evidence="5">
    <location>
        <begin position="86"/>
        <end position="120"/>
    </location>
</feature>
<dbReference type="GO" id="GO:0031929">
    <property type="term" value="P:TOR signaling"/>
    <property type="evidence" value="ECO:0007669"/>
    <property type="project" value="UniProtKB-UniRule"/>
</dbReference>
<dbReference type="PROSITE" id="PS50294">
    <property type="entry name" value="WD_REPEATS_REGION"/>
    <property type="match status" value="2"/>
</dbReference>
<dbReference type="InterPro" id="IPR001680">
    <property type="entry name" value="WD40_rpt"/>
</dbReference>
<dbReference type="STRING" id="72664.V4NIN2"/>
<feature type="non-terminal residue" evidence="7">
    <location>
        <position position="369"/>
    </location>
</feature>
<dbReference type="InterPro" id="IPR019775">
    <property type="entry name" value="WD40_repeat_CS"/>
</dbReference>
<feature type="repeat" description="WD" evidence="5">
    <location>
        <begin position="272"/>
        <end position="313"/>
    </location>
</feature>
<dbReference type="GO" id="GO:0031932">
    <property type="term" value="C:TORC2 complex"/>
    <property type="evidence" value="ECO:0007669"/>
    <property type="project" value="InterPro"/>
</dbReference>
<dbReference type="SMART" id="SM00320">
    <property type="entry name" value="WD40"/>
    <property type="match status" value="6"/>
</dbReference>
<comment type="similarity">
    <text evidence="1 6">Belongs to the WD repeat LST8 family.</text>
</comment>
<evidence type="ECO:0000313" key="7">
    <source>
        <dbReference type="EMBL" id="ESQ46106.1"/>
    </source>
</evidence>
<gene>
    <name evidence="7" type="ORF">EUTSA_v10000630mg</name>
</gene>
<dbReference type="Gene3D" id="2.130.10.10">
    <property type="entry name" value="YVTN repeat-like/Quinoprotein amine dehydrogenase"/>
    <property type="match status" value="1"/>
</dbReference>
<dbReference type="PANTHER" id="PTHR19842:SF3">
    <property type="entry name" value="TARGET OF RAPAMYCIN COMPLEX SUBUNIT LST8"/>
    <property type="match status" value="1"/>
</dbReference>
<dbReference type="PROSITE" id="PS50082">
    <property type="entry name" value="WD_REPEATS_2"/>
    <property type="match status" value="5"/>
</dbReference>
<evidence type="ECO:0000256" key="6">
    <source>
        <dbReference type="RuleBase" id="RU369068"/>
    </source>
</evidence>
<dbReference type="GO" id="GO:0032956">
    <property type="term" value="P:regulation of actin cytoskeleton organization"/>
    <property type="evidence" value="ECO:0007669"/>
    <property type="project" value="TreeGrafter"/>
</dbReference>
<dbReference type="AlphaFoldDB" id="V4NIN2"/>
<reference evidence="7 8" key="1">
    <citation type="journal article" date="2013" name="Front. Plant Sci.">
        <title>The Reference Genome of the Halophytic Plant Eutrema salsugineum.</title>
        <authorList>
            <person name="Yang R."/>
            <person name="Jarvis D.E."/>
            <person name="Chen H."/>
            <person name="Beilstein M.A."/>
            <person name="Grimwood J."/>
            <person name="Jenkins J."/>
            <person name="Shu S."/>
            <person name="Prochnik S."/>
            <person name="Xin M."/>
            <person name="Ma C."/>
            <person name="Schmutz J."/>
            <person name="Wing R.A."/>
            <person name="Mitchell-Olds T."/>
            <person name="Schumaker K.S."/>
            <person name="Wang X."/>
        </authorList>
    </citation>
    <scope>NUCLEOTIDE SEQUENCE [LARGE SCALE GENOMIC DNA]</scope>
</reference>
<evidence type="ECO:0000256" key="5">
    <source>
        <dbReference type="PROSITE-ProRule" id="PRU00221"/>
    </source>
</evidence>
<dbReference type="InterPro" id="IPR015943">
    <property type="entry name" value="WD40/YVTN_repeat-like_dom_sf"/>
</dbReference>
<dbReference type="PRINTS" id="PR00320">
    <property type="entry name" value="GPROTEINBRPT"/>
</dbReference>
<name>V4NIN2_EUTSA</name>
<keyword evidence="3 5" id="KW-0853">WD repeat</keyword>
<dbReference type="PROSITE" id="PS00678">
    <property type="entry name" value="WD_REPEATS_1"/>
    <property type="match status" value="4"/>
</dbReference>
<dbReference type="eggNOG" id="KOG0315">
    <property type="taxonomic scope" value="Eukaryota"/>
</dbReference>
<dbReference type="CDD" id="cd00200">
    <property type="entry name" value="WD40"/>
    <property type="match status" value="1"/>
</dbReference>
<evidence type="ECO:0000313" key="8">
    <source>
        <dbReference type="Proteomes" id="UP000030689"/>
    </source>
</evidence>
<organism evidence="7 8">
    <name type="scientific">Eutrema salsugineum</name>
    <name type="common">Saltwater cress</name>
    <name type="synonym">Sisymbrium salsugineum</name>
    <dbReference type="NCBI Taxonomy" id="72664"/>
    <lineage>
        <taxon>Eukaryota</taxon>
        <taxon>Viridiplantae</taxon>
        <taxon>Streptophyta</taxon>
        <taxon>Embryophyta</taxon>
        <taxon>Tracheophyta</taxon>
        <taxon>Spermatophyta</taxon>
        <taxon>Magnoliopsida</taxon>
        <taxon>eudicotyledons</taxon>
        <taxon>Gunneridae</taxon>
        <taxon>Pentapetalae</taxon>
        <taxon>rosids</taxon>
        <taxon>malvids</taxon>
        <taxon>Brassicales</taxon>
        <taxon>Brassicaceae</taxon>
        <taxon>Eutremeae</taxon>
        <taxon>Eutrema</taxon>
    </lineage>
</organism>
<comment type="subcellular location">
    <subcellularLocation>
        <location evidence="6">Endosome</location>
    </subcellularLocation>
</comment>
<comment type="subunit">
    <text evidence="6">The target of rapamycin complex 1 (TORC1) is composed of at least RAPTOR, LST8 and TOR.</text>
</comment>
<dbReference type="KEGG" id="eus:EUTSA_v10000630mg"/>
<dbReference type="Pfam" id="PF00400">
    <property type="entry name" value="WD40"/>
    <property type="match status" value="5"/>
</dbReference>
<feature type="repeat" description="WD" evidence="5">
    <location>
        <begin position="8"/>
        <end position="30"/>
    </location>
</feature>
<sequence length="369" mass="42324">MCHPSVILATASYDRTIRFWEAQTGRCYRTILYAALPKNELAEGRGKPRHVNRLEISPDKRYLAAACNPYIRLFDLNFSNLHVRTFASHTSNVMALEFQRDGRVMYSGSEDGTVKTWDMREYEANCCINDYENDCAVNSIVLHPNQNELITGDQNGAISVWDLRADSWRLELIPEGAIPVRSLSVMSDGTMLVAANDRGTCYVWSMLRGNQMMTEFEPLHKLQAHDEPILKCLLAPEKNSFIYLLIKYLATASSDKTVKIWNVDNFKLEKVLTGHQRWVWDCAFSADAEFLVTASSDMTARLWSMKTGKDVRVFQGHHKATKTLVHFNRNRSYYGSDLIVIKHFSLQLNDKKHIMRGFSVELFTTIFSR</sequence>
<proteinExistence type="inferred from homology"/>
<evidence type="ECO:0000256" key="3">
    <source>
        <dbReference type="ARBA" id="ARBA00022574"/>
    </source>
</evidence>
<dbReference type="Gramene" id="ESQ46106">
    <property type="protein sequence ID" value="ESQ46106"/>
    <property type="gene ID" value="EUTSA_v10000630mg"/>
</dbReference>
<keyword evidence="8" id="KW-1185">Reference proteome</keyword>
<feature type="repeat" description="WD" evidence="5">
    <location>
        <begin position="137"/>
        <end position="164"/>
    </location>
</feature>
<dbReference type="SUPFAM" id="SSF50998">
    <property type="entry name" value="Quinoprotein alcohol dehydrogenase-like"/>
    <property type="match status" value="1"/>
</dbReference>
<dbReference type="EMBL" id="KI517426">
    <property type="protein sequence ID" value="ESQ46106.1"/>
    <property type="molecule type" value="Genomic_DNA"/>
</dbReference>
<keyword evidence="4 6" id="KW-0677">Repeat</keyword>
<evidence type="ECO:0000256" key="1">
    <source>
        <dbReference type="ARBA" id="ARBA00009890"/>
    </source>
</evidence>
<accession>V4NIN2</accession>
<feature type="repeat" description="WD" evidence="5">
    <location>
        <begin position="248"/>
        <end position="271"/>
    </location>
</feature>